<evidence type="ECO:0000256" key="8">
    <source>
        <dbReference type="ARBA" id="ARBA00022842"/>
    </source>
</evidence>
<name>A0A8X8IES2_9BACT</name>
<keyword evidence="8" id="KW-0460">Magnesium</keyword>
<comment type="caution">
    <text evidence="11">The sequence shown here is derived from an EMBL/GenBank/DDBJ whole genome shotgun (WGS) entry which is preliminary data.</text>
</comment>
<dbReference type="SUPFAM" id="SSF81301">
    <property type="entry name" value="Nucleotidyltransferase"/>
    <property type="match status" value="1"/>
</dbReference>
<dbReference type="GO" id="GO:0016779">
    <property type="term" value="F:nucleotidyltransferase activity"/>
    <property type="evidence" value="ECO:0007669"/>
    <property type="project" value="UniProtKB-KW"/>
</dbReference>
<dbReference type="EMBL" id="FNNO01000005">
    <property type="protein sequence ID" value="SDW70447.1"/>
    <property type="molecule type" value="Genomic_DNA"/>
</dbReference>
<dbReference type="AlphaFoldDB" id="A0A8X8IES2"/>
<dbReference type="PANTHER" id="PTHR33571">
    <property type="entry name" value="SSL8005 PROTEIN"/>
    <property type="match status" value="1"/>
</dbReference>
<evidence type="ECO:0000256" key="4">
    <source>
        <dbReference type="ARBA" id="ARBA00022695"/>
    </source>
</evidence>
<keyword evidence="4" id="KW-0548">Nucleotidyltransferase</keyword>
<evidence type="ECO:0000256" key="5">
    <source>
        <dbReference type="ARBA" id="ARBA00022723"/>
    </source>
</evidence>
<evidence type="ECO:0000256" key="9">
    <source>
        <dbReference type="ARBA" id="ARBA00038276"/>
    </source>
</evidence>
<protein>
    <recommendedName>
        <fullName evidence="10">Polymerase nucleotidyl transferase domain-containing protein</fullName>
    </recommendedName>
</protein>
<dbReference type="CDD" id="cd05403">
    <property type="entry name" value="NT_KNTase_like"/>
    <property type="match status" value="1"/>
</dbReference>
<evidence type="ECO:0000256" key="3">
    <source>
        <dbReference type="ARBA" id="ARBA00022679"/>
    </source>
</evidence>
<comment type="similarity">
    <text evidence="9">Belongs to the MntA antitoxin family.</text>
</comment>
<evidence type="ECO:0000256" key="7">
    <source>
        <dbReference type="ARBA" id="ARBA00022840"/>
    </source>
</evidence>
<dbReference type="PANTHER" id="PTHR33571:SF14">
    <property type="entry name" value="PROTEIN ADENYLYLTRANSFERASE MJ0435-RELATED"/>
    <property type="match status" value="1"/>
</dbReference>
<comment type="cofactor">
    <cofactor evidence="1">
        <name>Mg(2+)</name>
        <dbReference type="ChEBI" id="CHEBI:18420"/>
    </cofactor>
</comment>
<reference evidence="11 12" key="1">
    <citation type="submission" date="2016-10" db="EMBL/GenBank/DDBJ databases">
        <authorList>
            <person name="Varghese N."/>
            <person name="Submissions S."/>
        </authorList>
    </citation>
    <scope>NUCLEOTIDE SEQUENCE [LARGE SCALE GENOMIC DNA]</scope>
    <source>
        <strain evidence="11 12">DSM 25353</strain>
    </source>
</reference>
<organism evidence="11 12">
    <name type="scientific">Hydrobacter penzbergensis</name>
    <dbReference type="NCBI Taxonomy" id="1235997"/>
    <lineage>
        <taxon>Bacteria</taxon>
        <taxon>Pseudomonadati</taxon>
        <taxon>Bacteroidota</taxon>
        <taxon>Chitinophagia</taxon>
        <taxon>Chitinophagales</taxon>
        <taxon>Chitinophagaceae</taxon>
        <taxon>Hydrobacter</taxon>
    </lineage>
</organism>
<dbReference type="InterPro" id="IPR052038">
    <property type="entry name" value="Type-VII_TA_antitoxin"/>
</dbReference>
<dbReference type="GO" id="GO:0046872">
    <property type="term" value="F:metal ion binding"/>
    <property type="evidence" value="ECO:0007669"/>
    <property type="project" value="UniProtKB-KW"/>
</dbReference>
<evidence type="ECO:0000256" key="1">
    <source>
        <dbReference type="ARBA" id="ARBA00001946"/>
    </source>
</evidence>
<dbReference type="Pfam" id="PF01909">
    <property type="entry name" value="NTP_transf_2"/>
    <property type="match status" value="1"/>
</dbReference>
<evidence type="ECO:0000256" key="6">
    <source>
        <dbReference type="ARBA" id="ARBA00022741"/>
    </source>
</evidence>
<keyword evidence="2" id="KW-1277">Toxin-antitoxin system</keyword>
<keyword evidence="12" id="KW-1185">Reference proteome</keyword>
<evidence type="ECO:0000256" key="2">
    <source>
        <dbReference type="ARBA" id="ARBA00022649"/>
    </source>
</evidence>
<dbReference type="Proteomes" id="UP000198711">
    <property type="component" value="Unassembled WGS sequence"/>
</dbReference>
<gene>
    <name evidence="11" type="ORF">SAMN05444410_10551</name>
</gene>
<keyword evidence="3" id="KW-0808">Transferase</keyword>
<sequence>MSEVIQILQQHKRELFNKYPIKSMALFGSYSRGDQQRDSDVDIMVELNGPLGLRFLHLNYDIEKLLHKKVDLVSKRGIRPQYFAAIEPDLIYV</sequence>
<dbReference type="GO" id="GO:0005524">
    <property type="term" value="F:ATP binding"/>
    <property type="evidence" value="ECO:0007669"/>
    <property type="project" value="UniProtKB-KW"/>
</dbReference>
<evidence type="ECO:0000313" key="11">
    <source>
        <dbReference type="EMBL" id="SDW70447.1"/>
    </source>
</evidence>
<dbReference type="RefSeq" id="WP_092723323.1">
    <property type="nucleotide sequence ID" value="NZ_FNNO01000005.1"/>
</dbReference>
<dbReference type="Gene3D" id="3.30.460.10">
    <property type="entry name" value="Beta Polymerase, domain 2"/>
    <property type="match status" value="1"/>
</dbReference>
<dbReference type="InterPro" id="IPR043519">
    <property type="entry name" value="NT_sf"/>
</dbReference>
<keyword evidence="7" id="KW-0067">ATP-binding</keyword>
<feature type="domain" description="Polymerase nucleotidyl transferase" evidence="10">
    <location>
        <begin position="9"/>
        <end position="80"/>
    </location>
</feature>
<keyword evidence="6" id="KW-0547">Nucleotide-binding</keyword>
<accession>A0A8X8IES2</accession>
<evidence type="ECO:0000313" key="12">
    <source>
        <dbReference type="Proteomes" id="UP000198711"/>
    </source>
</evidence>
<keyword evidence="5" id="KW-0479">Metal-binding</keyword>
<dbReference type="InterPro" id="IPR002934">
    <property type="entry name" value="Polymerase_NTP_transf_dom"/>
</dbReference>
<proteinExistence type="inferred from homology"/>
<evidence type="ECO:0000259" key="10">
    <source>
        <dbReference type="Pfam" id="PF01909"/>
    </source>
</evidence>